<evidence type="ECO:0000256" key="6">
    <source>
        <dbReference type="ARBA" id="ARBA00022723"/>
    </source>
</evidence>
<keyword evidence="3" id="KW-0813">Transport</keyword>
<gene>
    <name evidence="14" type="ORF">BpHYR1_046435</name>
</gene>
<dbReference type="EMBL" id="REGN01002400">
    <property type="protein sequence ID" value="RNA28376.1"/>
    <property type="molecule type" value="Genomic_DNA"/>
</dbReference>
<dbReference type="InterPro" id="IPR006593">
    <property type="entry name" value="Cyt_b561/ferric_Rdtase_TM"/>
</dbReference>
<evidence type="ECO:0000256" key="4">
    <source>
        <dbReference type="ARBA" id="ARBA00022617"/>
    </source>
</evidence>
<dbReference type="STRING" id="10195.A0A3M7RXX8"/>
<keyword evidence="8 12" id="KW-1133">Transmembrane helix</keyword>
<evidence type="ECO:0000256" key="3">
    <source>
        <dbReference type="ARBA" id="ARBA00022448"/>
    </source>
</evidence>
<dbReference type="PANTHER" id="PTHR15422">
    <property type="entry name" value="OS05G0565100 PROTEIN"/>
    <property type="match status" value="1"/>
</dbReference>
<feature type="domain" description="Cytochrome b561" evidence="13">
    <location>
        <begin position="1"/>
        <end position="184"/>
    </location>
</feature>
<keyword evidence="7" id="KW-0249">Electron transport</keyword>
<evidence type="ECO:0000256" key="10">
    <source>
        <dbReference type="ARBA" id="ARBA00023136"/>
    </source>
</evidence>
<comment type="caution">
    <text evidence="14">The sequence shown here is derived from an EMBL/GenBank/DDBJ whole genome shotgun (WGS) entry which is preliminary data.</text>
</comment>
<accession>A0A3M7RXX8</accession>
<dbReference type="InterPro" id="IPR045150">
    <property type="entry name" value="CYB561D1/2"/>
</dbReference>
<dbReference type="CDD" id="cd08760">
    <property type="entry name" value="Cyt_b561_FRRS1_like"/>
    <property type="match status" value="1"/>
</dbReference>
<keyword evidence="5 12" id="KW-0812">Transmembrane</keyword>
<evidence type="ECO:0000313" key="14">
    <source>
        <dbReference type="EMBL" id="RNA28376.1"/>
    </source>
</evidence>
<evidence type="ECO:0000256" key="2">
    <source>
        <dbReference type="ARBA" id="ARBA00004141"/>
    </source>
</evidence>
<feature type="transmembrane region" description="Helical" evidence="12">
    <location>
        <begin position="126"/>
        <end position="147"/>
    </location>
</feature>
<keyword evidence="4" id="KW-0349">Heme</keyword>
<keyword evidence="15" id="KW-1185">Reference proteome</keyword>
<dbReference type="OrthoDB" id="2419613at2759"/>
<dbReference type="SMART" id="SM00665">
    <property type="entry name" value="B561"/>
    <property type="match status" value="1"/>
</dbReference>
<dbReference type="Pfam" id="PF03188">
    <property type="entry name" value="Cytochrom_B561"/>
    <property type="match status" value="1"/>
</dbReference>
<evidence type="ECO:0000256" key="12">
    <source>
        <dbReference type="SAM" id="Phobius"/>
    </source>
</evidence>
<dbReference type="GO" id="GO:0140571">
    <property type="term" value="F:transmembrane ascorbate ferrireductase activity"/>
    <property type="evidence" value="ECO:0007669"/>
    <property type="project" value="UniProtKB-EC"/>
</dbReference>
<dbReference type="GO" id="GO:0140575">
    <property type="term" value="F:transmembrane monodehydroascorbate reductase activity"/>
    <property type="evidence" value="ECO:0007669"/>
    <property type="project" value="InterPro"/>
</dbReference>
<sequence length="232" mass="26546">MDNAEKNKDKVIAHACLMVFVWLYLVPNGIVIARYYKNLLPSSRFLNAPFWFNAHRLVMIISLLFIIPAFILILAQENWHWVSPDNRTKYAHSILGIVTIGLLFFQIVLGVAIPGKDSSFRNLFGWFHRFSGIFILVLSVTVCYFGVLIDGLNLDNIGWGLILGHNLWMVLFVVIFEINHFKYSKKMYVKANTQENDQQNKMCGPTELTLIIHLVGSLAFVVALITMISIRL</sequence>
<dbReference type="PANTHER" id="PTHR15422:SF24">
    <property type="entry name" value="DOMON RELATED DOMAIN-CONTAINING PROTEIN"/>
    <property type="match status" value="1"/>
</dbReference>
<keyword evidence="6" id="KW-0479">Metal-binding</keyword>
<feature type="transmembrane region" description="Helical" evidence="12">
    <location>
        <begin position="208"/>
        <end position="230"/>
    </location>
</feature>
<comment type="subcellular location">
    <subcellularLocation>
        <location evidence="2">Membrane</location>
        <topology evidence="2">Multi-pass membrane protein</topology>
    </subcellularLocation>
</comment>
<organism evidence="14 15">
    <name type="scientific">Brachionus plicatilis</name>
    <name type="common">Marine rotifer</name>
    <name type="synonym">Brachionus muelleri</name>
    <dbReference type="NCBI Taxonomy" id="10195"/>
    <lineage>
        <taxon>Eukaryota</taxon>
        <taxon>Metazoa</taxon>
        <taxon>Spiralia</taxon>
        <taxon>Gnathifera</taxon>
        <taxon>Rotifera</taxon>
        <taxon>Eurotatoria</taxon>
        <taxon>Monogononta</taxon>
        <taxon>Pseudotrocha</taxon>
        <taxon>Ploima</taxon>
        <taxon>Brachionidae</taxon>
        <taxon>Brachionus</taxon>
    </lineage>
</organism>
<evidence type="ECO:0000256" key="7">
    <source>
        <dbReference type="ARBA" id="ARBA00022982"/>
    </source>
</evidence>
<dbReference type="Gene3D" id="1.20.120.1770">
    <property type="match status" value="1"/>
</dbReference>
<proteinExistence type="predicted"/>
<dbReference type="PROSITE" id="PS50939">
    <property type="entry name" value="CYTOCHROME_B561"/>
    <property type="match status" value="1"/>
</dbReference>
<evidence type="ECO:0000256" key="5">
    <source>
        <dbReference type="ARBA" id="ARBA00022692"/>
    </source>
</evidence>
<feature type="transmembrane region" description="Helical" evidence="12">
    <location>
        <begin position="57"/>
        <end position="74"/>
    </location>
</feature>
<dbReference type="EC" id="7.2.1.3" evidence="11"/>
<evidence type="ECO:0000259" key="13">
    <source>
        <dbReference type="PROSITE" id="PS50939"/>
    </source>
</evidence>
<keyword evidence="10 12" id="KW-0472">Membrane</keyword>
<evidence type="ECO:0000256" key="11">
    <source>
        <dbReference type="ARBA" id="ARBA00024225"/>
    </source>
</evidence>
<evidence type="ECO:0000256" key="1">
    <source>
        <dbReference type="ARBA" id="ARBA00001970"/>
    </source>
</evidence>
<evidence type="ECO:0000256" key="9">
    <source>
        <dbReference type="ARBA" id="ARBA00023004"/>
    </source>
</evidence>
<protein>
    <recommendedName>
        <fullName evidence="11">ascorbate ferrireductase (transmembrane)</fullName>
        <ecNumber evidence="11">7.2.1.3</ecNumber>
    </recommendedName>
</protein>
<dbReference type="Proteomes" id="UP000276133">
    <property type="component" value="Unassembled WGS sequence"/>
</dbReference>
<feature type="transmembrane region" description="Helical" evidence="12">
    <location>
        <begin position="12"/>
        <end position="36"/>
    </location>
</feature>
<comment type="cofactor">
    <cofactor evidence="1">
        <name>heme b</name>
        <dbReference type="ChEBI" id="CHEBI:60344"/>
    </cofactor>
</comment>
<dbReference type="GO" id="GO:0020037">
    <property type="term" value="F:heme binding"/>
    <property type="evidence" value="ECO:0007669"/>
    <property type="project" value="TreeGrafter"/>
</dbReference>
<dbReference type="AlphaFoldDB" id="A0A3M7RXX8"/>
<feature type="transmembrane region" description="Helical" evidence="12">
    <location>
        <begin position="94"/>
        <end position="114"/>
    </location>
</feature>
<evidence type="ECO:0000256" key="8">
    <source>
        <dbReference type="ARBA" id="ARBA00022989"/>
    </source>
</evidence>
<evidence type="ECO:0000313" key="15">
    <source>
        <dbReference type="Proteomes" id="UP000276133"/>
    </source>
</evidence>
<dbReference type="GO" id="GO:0016020">
    <property type="term" value="C:membrane"/>
    <property type="evidence" value="ECO:0007669"/>
    <property type="project" value="UniProtKB-SubCell"/>
</dbReference>
<dbReference type="GO" id="GO:0046872">
    <property type="term" value="F:metal ion binding"/>
    <property type="evidence" value="ECO:0007669"/>
    <property type="project" value="UniProtKB-KW"/>
</dbReference>
<name>A0A3M7RXX8_BRAPC</name>
<keyword evidence="9" id="KW-0408">Iron</keyword>
<reference evidence="14 15" key="1">
    <citation type="journal article" date="2018" name="Sci. Rep.">
        <title>Genomic signatures of local adaptation to the degree of environmental predictability in rotifers.</title>
        <authorList>
            <person name="Franch-Gras L."/>
            <person name="Hahn C."/>
            <person name="Garcia-Roger E.M."/>
            <person name="Carmona M.J."/>
            <person name="Serra M."/>
            <person name="Gomez A."/>
        </authorList>
    </citation>
    <scope>NUCLEOTIDE SEQUENCE [LARGE SCALE GENOMIC DNA]</scope>
    <source>
        <strain evidence="14">HYR1</strain>
    </source>
</reference>
<feature type="transmembrane region" description="Helical" evidence="12">
    <location>
        <begin position="159"/>
        <end position="178"/>
    </location>
</feature>